<dbReference type="PANTHER" id="PTHR15350:SF5">
    <property type="entry name" value="COP9 SIGNALOSOME COMPLEX SUBUNIT 7"/>
    <property type="match status" value="1"/>
</dbReference>
<organism evidence="5 6">
    <name type="scientific">Paracoccidioides lutzii (strain ATCC MYA-826 / Pb01)</name>
    <name type="common">Paracoccidioides brasiliensis</name>
    <dbReference type="NCBI Taxonomy" id="502779"/>
    <lineage>
        <taxon>Eukaryota</taxon>
        <taxon>Fungi</taxon>
        <taxon>Dikarya</taxon>
        <taxon>Ascomycota</taxon>
        <taxon>Pezizomycotina</taxon>
        <taxon>Eurotiomycetes</taxon>
        <taxon>Eurotiomycetidae</taxon>
        <taxon>Onygenales</taxon>
        <taxon>Ajellomycetaceae</taxon>
        <taxon>Paracoccidioides</taxon>
    </lineage>
</organism>
<dbReference type="PROSITE" id="PS50250">
    <property type="entry name" value="PCI"/>
    <property type="match status" value="1"/>
</dbReference>
<evidence type="ECO:0000256" key="2">
    <source>
        <dbReference type="ARBA" id="ARBA00022790"/>
    </source>
</evidence>
<gene>
    <name evidence="5" type="ORF">PAAG_07054</name>
</gene>
<dbReference type="KEGG" id="pbl:PAAG_07054"/>
<keyword evidence="2" id="KW-0736">Signalosome</keyword>
<dbReference type="AlphaFoldDB" id="C1H877"/>
<dbReference type="STRING" id="502779.C1H877"/>
<dbReference type="RefSeq" id="XP_002791143.1">
    <property type="nucleotide sequence ID" value="XM_002791097.2"/>
</dbReference>
<dbReference type="eggNOG" id="KOG3250">
    <property type="taxonomic scope" value="Eukaryota"/>
</dbReference>
<dbReference type="OMA" id="QGWAGRC"/>
<feature type="compositionally biased region" description="Basic and acidic residues" evidence="3">
    <location>
        <begin position="206"/>
        <end position="222"/>
    </location>
</feature>
<dbReference type="HOGENOM" id="CLU_054426_0_0_1"/>
<protein>
    <submittedName>
        <fullName evidence="5">COP9 signalosome complex subunit 7a</fullName>
    </submittedName>
</protein>
<proteinExistence type="inferred from homology"/>
<feature type="region of interest" description="Disordered" evidence="3">
    <location>
        <begin position="206"/>
        <end position="337"/>
    </location>
</feature>
<name>C1H877_PARBA</name>
<feature type="compositionally biased region" description="Gly residues" evidence="3">
    <location>
        <begin position="232"/>
        <end position="254"/>
    </location>
</feature>
<dbReference type="PANTHER" id="PTHR15350">
    <property type="entry name" value="COP9 SIGNALOSOME COMPLEX SUBUNIT 7/DENDRITIC CELL PROTEIN GA17"/>
    <property type="match status" value="1"/>
</dbReference>
<dbReference type="InterPro" id="IPR045237">
    <property type="entry name" value="COPS7/eIF3m"/>
</dbReference>
<evidence type="ECO:0000256" key="1">
    <source>
        <dbReference type="ARBA" id="ARBA00008482"/>
    </source>
</evidence>
<dbReference type="EMBL" id="KN294012">
    <property type="protein sequence ID" value="EEH36636.1"/>
    <property type="molecule type" value="Genomic_DNA"/>
</dbReference>
<dbReference type="Proteomes" id="UP000002059">
    <property type="component" value="Partially assembled WGS sequence"/>
</dbReference>
<sequence length="337" mass="35968">MEKIHIRALEALEPFIHQAQSANSALHATEIIKNATSAPNTFVFAELLEVPAIQALRSPDTPKEYRNYLQLLEIFAWGTWKEYQSTPNLPPLDDKQAEKLLLLTLLTLATAHNPLTYAIAMKSLSLPNHAALESLVTQAIYSSLITARISPATNPRVIHVTSTAPLRDVHPQSIPIMISVLKEWRGRCSDVIGNIEAEIARIKSEAEKRRAREKIRASRVERSVAGWDGEDGGGTSGSTGVSGTGAGASAGAGAGSKHSLPFSGGGRVPGLRPQFSGTSGSGASGNKRDLNDFDDDGRYPGHGDMEVDGAGVDADEGFDGIGESTRQSKRLLALGSR</sequence>
<feature type="domain" description="PCI" evidence="4">
    <location>
        <begin position="1"/>
        <end position="163"/>
    </location>
</feature>
<comment type="similarity">
    <text evidence="1">Belongs to the CSN7/EIF3M family. CSN7 subfamily.</text>
</comment>
<evidence type="ECO:0000256" key="3">
    <source>
        <dbReference type="SAM" id="MobiDB-lite"/>
    </source>
</evidence>
<dbReference type="OrthoDB" id="10265275at2759"/>
<keyword evidence="6" id="KW-1185">Reference proteome</keyword>
<reference evidence="5 6" key="1">
    <citation type="journal article" date="2011" name="PLoS Genet.">
        <title>Comparative genomic analysis of human fungal pathogens causing paracoccidioidomycosis.</title>
        <authorList>
            <person name="Desjardins C.A."/>
            <person name="Champion M.D."/>
            <person name="Holder J.W."/>
            <person name="Muszewska A."/>
            <person name="Goldberg J."/>
            <person name="Bailao A.M."/>
            <person name="Brigido M.M."/>
            <person name="Ferreira M.E."/>
            <person name="Garcia A.M."/>
            <person name="Grynberg M."/>
            <person name="Gujja S."/>
            <person name="Heiman D.I."/>
            <person name="Henn M.R."/>
            <person name="Kodira C.D."/>
            <person name="Leon-Narvaez H."/>
            <person name="Longo L.V."/>
            <person name="Ma L.J."/>
            <person name="Malavazi I."/>
            <person name="Matsuo A.L."/>
            <person name="Morais F.V."/>
            <person name="Pereira M."/>
            <person name="Rodriguez-Brito S."/>
            <person name="Sakthikumar S."/>
            <person name="Salem-Izacc S.M."/>
            <person name="Sykes S.M."/>
            <person name="Teixeira M.M."/>
            <person name="Vallejo M.C."/>
            <person name="Walter M.E."/>
            <person name="Yandava C."/>
            <person name="Young S."/>
            <person name="Zeng Q."/>
            <person name="Zucker J."/>
            <person name="Felipe M.S."/>
            <person name="Goldman G.H."/>
            <person name="Haas B.J."/>
            <person name="McEwen J.G."/>
            <person name="Nino-Vega G."/>
            <person name="Puccia R."/>
            <person name="San-Blas G."/>
            <person name="Soares C.M."/>
            <person name="Birren B.W."/>
            <person name="Cuomo C.A."/>
        </authorList>
    </citation>
    <scope>NUCLEOTIDE SEQUENCE [LARGE SCALE GENOMIC DNA]</scope>
    <source>
        <strain evidence="6">ATCC MYA-826 / Pb01</strain>
    </source>
</reference>
<evidence type="ECO:0000259" key="4">
    <source>
        <dbReference type="PROSITE" id="PS50250"/>
    </source>
</evidence>
<dbReference type="InterPro" id="IPR000717">
    <property type="entry name" value="PCI_dom"/>
</dbReference>
<evidence type="ECO:0000313" key="6">
    <source>
        <dbReference type="Proteomes" id="UP000002059"/>
    </source>
</evidence>
<dbReference type="SMART" id="SM00088">
    <property type="entry name" value="PINT"/>
    <property type="match status" value="1"/>
</dbReference>
<dbReference type="VEuPathDB" id="FungiDB:PAAG_07054"/>
<feature type="compositionally biased region" description="Basic and acidic residues" evidence="3">
    <location>
        <begin position="286"/>
        <end position="305"/>
    </location>
</feature>
<accession>C1H877</accession>
<dbReference type="Pfam" id="PF22061">
    <property type="entry name" value="CSN7_HB_subdom"/>
    <property type="match status" value="1"/>
</dbReference>
<dbReference type="GO" id="GO:0008180">
    <property type="term" value="C:COP9 signalosome"/>
    <property type="evidence" value="ECO:0007669"/>
    <property type="project" value="UniProtKB-KW"/>
</dbReference>
<dbReference type="GeneID" id="9094333"/>
<evidence type="ECO:0000313" key="5">
    <source>
        <dbReference type="EMBL" id="EEH36636.1"/>
    </source>
</evidence>